<sequence length="198" mass="20817">MLSSLLVGALWLATTATAQPCLSADFSLAMSLGDGPDDTQIYLSLNAINSGNAGELFLVGEKLSPRYPGTPVSLSGSSGNASLALQIDAQNSACNTLSPGSYGISVPDVGELYGAALPAFAVKGQSWPHFFYGNGTGMQGEIQPMRTAADQLWLACDSYIDGLNYLQLKWGLYYNNGSAPTGCRPTNVVRFYNVPCAD</sequence>
<organism evidence="2 3">
    <name type="scientific">Neohortaea acidophila</name>
    <dbReference type="NCBI Taxonomy" id="245834"/>
    <lineage>
        <taxon>Eukaryota</taxon>
        <taxon>Fungi</taxon>
        <taxon>Dikarya</taxon>
        <taxon>Ascomycota</taxon>
        <taxon>Pezizomycotina</taxon>
        <taxon>Dothideomycetes</taxon>
        <taxon>Dothideomycetidae</taxon>
        <taxon>Mycosphaerellales</taxon>
        <taxon>Teratosphaeriaceae</taxon>
        <taxon>Neohortaea</taxon>
    </lineage>
</organism>
<evidence type="ECO:0008006" key="4">
    <source>
        <dbReference type="Google" id="ProtNLM"/>
    </source>
</evidence>
<dbReference type="OrthoDB" id="3633220at2759"/>
<dbReference type="GeneID" id="54470946"/>
<accession>A0A6A6PMH1</accession>
<feature type="chain" id="PRO_5025332672" description="Cell wall protein PhiA" evidence="1">
    <location>
        <begin position="19"/>
        <end position="198"/>
    </location>
</feature>
<name>A0A6A6PMH1_9PEZI</name>
<evidence type="ECO:0000313" key="2">
    <source>
        <dbReference type="EMBL" id="KAF2481192.1"/>
    </source>
</evidence>
<dbReference type="EMBL" id="MU001638">
    <property type="protein sequence ID" value="KAF2481192.1"/>
    <property type="molecule type" value="Genomic_DNA"/>
</dbReference>
<evidence type="ECO:0000313" key="3">
    <source>
        <dbReference type="Proteomes" id="UP000799767"/>
    </source>
</evidence>
<dbReference type="RefSeq" id="XP_033587762.1">
    <property type="nucleotide sequence ID" value="XM_033729944.1"/>
</dbReference>
<reference evidence="2" key="1">
    <citation type="journal article" date="2020" name="Stud. Mycol.">
        <title>101 Dothideomycetes genomes: a test case for predicting lifestyles and emergence of pathogens.</title>
        <authorList>
            <person name="Haridas S."/>
            <person name="Albert R."/>
            <person name="Binder M."/>
            <person name="Bloem J."/>
            <person name="Labutti K."/>
            <person name="Salamov A."/>
            <person name="Andreopoulos B."/>
            <person name="Baker S."/>
            <person name="Barry K."/>
            <person name="Bills G."/>
            <person name="Bluhm B."/>
            <person name="Cannon C."/>
            <person name="Castanera R."/>
            <person name="Culley D."/>
            <person name="Daum C."/>
            <person name="Ezra D."/>
            <person name="Gonzalez J."/>
            <person name="Henrissat B."/>
            <person name="Kuo A."/>
            <person name="Liang C."/>
            <person name="Lipzen A."/>
            <person name="Lutzoni F."/>
            <person name="Magnuson J."/>
            <person name="Mondo S."/>
            <person name="Nolan M."/>
            <person name="Ohm R."/>
            <person name="Pangilinan J."/>
            <person name="Park H.-J."/>
            <person name="Ramirez L."/>
            <person name="Alfaro M."/>
            <person name="Sun H."/>
            <person name="Tritt A."/>
            <person name="Yoshinaga Y."/>
            <person name="Zwiers L.-H."/>
            <person name="Turgeon B."/>
            <person name="Goodwin S."/>
            <person name="Spatafora J."/>
            <person name="Crous P."/>
            <person name="Grigoriev I."/>
        </authorList>
    </citation>
    <scope>NUCLEOTIDE SEQUENCE</scope>
    <source>
        <strain evidence="2">CBS 113389</strain>
    </source>
</reference>
<gene>
    <name evidence="2" type="ORF">BDY17DRAFT_184424</name>
</gene>
<proteinExistence type="predicted"/>
<feature type="signal peptide" evidence="1">
    <location>
        <begin position="1"/>
        <end position="18"/>
    </location>
</feature>
<keyword evidence="1" id="KW-0732">Signal</keyword>
<dbReference type="AlphaFoldDB" id="A0A6A6PMH1"/>
<evidence type="ECO:0000256" key="1">
    <source>
        <dbReference type="SAM" id="SignalP"/>
    </source>
</evidence>
<protein>
    <recommendedName>
        <fullName evidence="4">Cell wall protein PhiA</fullName>
    </recommendedName>
</protein>
<dbReference type="Proteomes" id="UP000799767">
    <property type="component" value="Unassembled WGS sequence"/>
</dbReference>
<keyword evidence="3" id="KW-1185">Reference proteome</keyword>